<sequence length="440" mass="51361">MSSYVTRKTPGDTAWFTHDRFGMFIHWGLYSMPARHEWIKMREEIPEEKYGKYFKYFNPDLFDAREWARQARAAGMKYAVLTTKHHEGFCMWDTQYSDYKCTNTPAGRDLVREYVDAFRAEGLHIGFYYSLIDWHHPQFPIDMNHPRRDDPDAYEQSKDRDVRVYAEYMRNQVRELLTNYGKIDVLWFDFSYSQAKPAPGKEWMKGKGKDDWEAEKLIALARELQPGIMIDNRTEIEQDLWTPEQYQPLEWVRHKETGELVVWEACQTFSGSWGYYRDETTWKSPEMLIRMLVNTVALGGNLLMNVGPTSRGYFDARAGAALKVYADWMKYNSRSIYGCTMAEPEYLACASADCRLTQSEDGKRLYIHLFAYPFAHLQLRGMAGKVDYAQFLHDGSELLFTEGKVNHFSEGATQAEDLLVIELPPVKPDVVVPVIELFLK</sequence>
<dbReference type="PANTHER" id="PTHR10030">
    <property type="entry name" value="ALPHA-L-FUCOSIDASE"/>
    <property type="match status" value="1"/>
</dbReference>
<keyword evidence="5" id="KW-0378">Hydrolase</keyword>
<dbReference type="GO" id="GO:0005764">
    <property type="term" value="C:lysosome"/>
    <property type="evidence" value="ECO:0007669"/>
    <property type="project" value="TreeGrafter"/>
</dbReference>
<dbReference type="PRINTS" id="PR00741">
    <property type="entry name" value="GLHYDRLASE29"/>
</dbReference>
<comment type="similarity">
    <text evidence="2">Belongs to the glycosyl hydrolase 29 family.</text>
</comment>
<keyword evidence="4" id="KW-0732">Signal</keyword>
<dbReference type="EC" id="3.2.1.51" evidence="3"/>
<evidence type="ECO:0000256" key="7">
    <source>
        <dbReference type="PIRSR" id="PIRSR001092-1"/>
    </source>
</evidence>
<evidence type="ECO:0000313" key="10">
    <source>
        <dbReference type="Proteomes" id="UP000824140"/>
    </source>
</evidence>
<dbReference type="InterPro" id="IPR017853">
    <property type="entry name" value="GH"/>
</dbReference>
<dbReference type="InterPro" id="IPR016286">
    <property type="entry name" value="FUC_metazoa-typ"/>
</dbReference>
<reference evidence="9" key="1">
    <citation type="submission" date="2020-10" db="EMBL/GenBank/DDBJ databases">
        <authorList>
            <person name="Gilroy R."/>
        </authorList>
    </citation>
    <scope>NUCLEOTIDE SEQUENCE</scope>
    <source>
        <strain evidence="9">13766</strain>
    </source>
</reference>
<comment type="caution">
    <text evidence="9">The sequence shown here is derived from an EMBL/GenBank/DDBJ whole genome shotgun (WGS) entry which is preliminary data.</text>
</comment>
<dbReference type="AlphaFoldDB" id="A0A9D1G0E9"/>
<dbReference type="PIRSF" id="PIRSF001092">
    <property type="entry name" value="Alpha-L-fucosidase"/>
    <property type="match status" value="1"/>
</dbReference>
<dbReference type="Pfam" id="PF01120">
    <property type="entry name" value="Alpha_L_fucos"/>
    <property type="match status" value="1"/>
</dbReference>
<evidence type="ECO:0000256" key="1">
    <source>
        <dbReference type="ARBA" id="ARBA00004071"/>
    </source>
</evidence>
<dbReference type="PANTHER" id="PTHR10030:SF37">
    <property type="entry name" value="ALPHA-L-FUCOSIDASE-RELATED"/>
    <property type="match status" value="1"/>
</dbReference>
<accession>A0A9D1G0E9</accession>
<dbReference type="GO" id="GO:0004560">
    <property type="term" value="F:alpha-L-fucosidase activity"/>
    <property type="evidence" value="ECO:0007669"/>
    <property type="project" value="InterPro"/>
</dbReference>
<evidence type="ECO:0000259" key="8">
    <source>
        <dbReference type="Pfam" id="PF01120"/>
    </source>
</evidence>
<evidence type="ECO:0000256" key="2">
    <source>
        <dbReference type="ARBA" id="ARBA00007951"/>
    </source>
</evidence>
<feature type="site" description="May be important for catalysis" evidence="7">
    <location>
        <position position="266"/>
    </location>
</feature>
<gene>
    <name evidence="9" type="ORF">IAA84_08325</name>
</gene>
<keyword evidence="6" id="KW-0326">Glycosidase</keyword>
<dbReference type="Proteomes" id="UP000824140">
    <property type="component" value="Unassembled WGS sequence"/>
</dbReference>
<comment type="function">
    <text evidence="1">Alpha-L-fucosidase is responsible for hydrolyzing the alpha-1,6-linked fucose joined to the reducing-end N-acetylglucosamine of the carbohydrate moieties of glycoproteins.</text>
</comment>
<dbReference type="GO" id="GO:0016139">
    <property type="term" value="P:glycoside catabolic process"/>
    <property type="evidence" value="ECO:0007669"/>
    <property type="project" value="TreeGrafter"/>
</dbReference>
<organism evidence="9 10">
    <name type="scientific">Candidatus Alectryocaccomicrobium excrementavium</name>
    <dbReference type="NCBI Taxonomy" id="2840668"/>
    <lineage>
        <taxon>Bacteria</taxon>
        <taxon>Bacillati</taxon>
        <taxon>Bacillota</taxon>
        <taxon>Clostridia</taxon>
        <taxon>Candidatus Alectryocaccomicrobium</taxon>
    </lineage>
</organism>
<dbReference type="InterPro" id="IPR000933">
    <property type="entry name" value="Glyco_hydro_29"/>
</dbReference>
<evidence type="ECO:0000256" key="5">
    <source>
        <dbReference type="ARBA" id="ARBA00022801"/>
    </source>
</evidence>
<dbReference type="GO" id="GO:0006004">
    <property type="term" value="P:fucose metabolic process"/>
    <property type="evidence" value="ECO:0007669"/>
    <property type="project" value="InterPro"/>
</dbReference>
<proteinExistence type="inferred from homology"/>
<dbReference type="SUPFAM" id="SSF51445">
    <property type="entry name" value="(Trans)glycosidases"/>
    <property type="match status" value="1"/>
</dbReference>
<name>A0A9D1G0E9_9FIRM</name>
<evidence type="ECO:0000256" key="3">
    <source>
        <dbReference type="ARBA" id="ARBA00012662"/>
    </source>
</evidence>
<evidence type="ECO:0000256" key="4">
    <source>
        <dbReference type="ARBA" id="ARBA00022729"/>
    </source>
</evidence>
<feature type="domain" description="Glycoside hydrolase family 29 N-terminal" evidence="8">
    <location>
        <begin position="14"/>
        <end position="333"/>
    </location>
</feature>
<evidence type="ECO:0000256" key="6">
    <source>
        <dbReference type="ARBA" id="ARBA00023295"/>
    </source>
</evidence>
<evidence type="ECO:0000313" key="9">
    <source>
        <dbReference type="EMBL" id="HIS93003.1"/>
    </source>
</evidence>
<dbReference type="Gene3D" id="3.20.20.80">
    <property type="entry name" value="Glycosidases"/>
    <property type="match status" value="1"/>
</dbReference>
<dbReference type="SMART" id="SM00812">
    <property type="entry name" value="Alpha_L_fucos"/>
    <property type="match status" value="1"/>
</dbReference>
<protein>
    <recommendedName>
        <fullName evidence="3">alpha-L-fucosidase</fullName>
        <ecNumber evidence="3">3.2.1.51</ecNumber>
    </recommendedName>
</protein>
<dbReference type="EMBL" id="DVJN01000166">
    <property type="protein sequence ID" value="HIS93003.1"/>
    <property type="molecule type" value="Genomic_DNA"/>
</dbReference>
<reference evidence="9" key="2">
    <citation type="journal article" date="2021" name="PeerJ">
        <title>Extensive microbial diversity within the chicken gut microbiome revealed by metagenomics and culture.</title>
        <authorList>
            <person name="Gilroy R."/>
            <person name="Ravi A."/>
            <person name="Getino M."/>
            <person name="Pursley I."/>
            <person name="Horton D.L."/>
            <person name="Alikhan N.F."/>
            <person name="Baker D."/>
            <person name="Gharbi K."/>
            <person name="Hall N."/>
            <person name="Watson M."/>
            <person name="Adriaenssens E.M."/>
            <person name="Foster-Nyarko E."/>
            <person name="Jarju S."/>
            <person name="Secka A."/>
            <person name="Antonio M."/>
            <person name="Oren A."/>
            <person name="Chaudhuri R.R."/>
            <person name="La Ragione R."/>
            <person name="Hildebrand F."/>
            <person name="Pallen M.J."/>
        </authorList>
    </citation>
    <scope>NUCLEOTIDE SEQUENCE</scope>
    <source>
        <strain evidence="9">13766</strain>
    </source>
</reference>
<dbReference type="InterPro" id="IPR057739">
    <property type="entry name" value="Glyco_hydro_29_N"/>
</dbReference>